<dbReference type="Gene3D" id="3.40.50.970">
    <property type="match status" value="2"/>
</dbReference>
<evidence type="ECO:0000313" key="7">
    <source>
        <dbReference type="EMBL" id="MDR6968090.1"/>
    </source>
</evidence>
<gene>
    <name evidence="7" type="ORF">J2X31_002105</name>
</gene>
<dbReference type="EMBL" id="JAVDVI010000008">
    <property type="protein sequence ID" value="MDR6968090.1"/>
    <property type="molecule type" value="Genomic_DNA"/>
</dbReference>
<protein>
    <submittedName>
        <fullName evidence="7">Acetolactate synthase-1/2/3 large subunit</fullName>
        <ecNumber evidence="7">2.2.1.6</ecNumber>
    </submittedName>
</protein>
<dbReference type="Proteomes" id="UP001255185">
    <property type="component" value="Unassembled WGS sequence"/>
</dbReference>
<dbReference type="Pfam" id="PF02775">
    <property type="entry name" value="TPP_enzyme_C"/>
    <property type="match status" value="1"/>
</dbReference>
<dbReference type="InterPro" id="IPR045229">
    <property type="entry name" value="TPP_enz"/>
</dbReference>
<dbReference type="RefSeq" id="WP_310026533.1">
    <property type="nucleotide sequence ID" value="NZ_JAVDVI010000008.1"/>
</dbReference>
<dbReference type="SUPFAM" id="SSF52518">
    <property type="entry name" value="Thiamin diphosphate-binding fold (THDP-binding)"/>
    <property type="match status" value="2"/>
</dbReference>
<evidence type="ECO:0000313" key="8">
    <source>
        <dbReference type="Proteomes" id="UP001255185"/>
    </source>
</evidence>
<comment type="similarity">
    <text evidence="1 3">Belongs to the TPP enzyme family.</text>
</comment>
<keyword evidence="2 3" id="KW-0786">Thiamine pyrophosphate</keyword>
<dbReference type="InterPro" id="IPR029061">
    <property type="entry name" value="THDP-binding"/>
</dbReference>
<dbReference type="InterPro" id="IPR029035">
    <property type="entry name" value="DHS-like_NAD/FAD-binding_dom"/>
</dbReference>
<dbReference type="Gene3D" id="3.40.50.1220">
    <property type="entry name" value="TPP-binding domain"/>
    <property type="match status" value="1"/>
</dbReference>
<dbReference type="PANTHER" id="PTHR18968">
    <property type="entry name" value="THIAMINE PYROPHOSPHATE ENZYMES"/>
    <property type="match status" value="1"/>
</dbReference>
<dbReference type="InterPro" id="IPR011766">
    <property type="entry name" value="TPP_enzyme_TPP-bd"/>
</dbReference>
<reference evidence="7 8" key="1">
    <citation type="submission" date="2023-07" db="EMBL/GenBank/DDBJ databases">
        <title>Sorghum-associated microbial communities from plants grown in Nebraska, USA.</title>
        <authorList>
            <person name="Schachtman D."/>
        </authorList>
    </citation>
    <scope>NUCLEOTIDE SEQUENCE [LARGE SCALE GENOMIC DNA]</scope>
    <source>
        <strain evidence="7 8">3773</strain>
    </source>
</reference>
<dbReference type="SUPFAM" id="SSF52467">
    <property type="entry name" value="DHS-like NAD/FAD-binding domain"/>
    <property type="match status" value="1"/>
</dbReference>
<name>A0ABU1TQ40_9FLAO</name>
<evidence type="ECO:0000256" key="2">
    <source>
        <dbReference type="ARBA" id="ARBA00023052"/>
    </source>
</evidence>
<feature type="domain" description="Thiamine pyrophosphate enzyme central" evidence="4">
    <location>
        <begin position="188"/>
        <end position="322"/>
    </location>
</feature>
<dbReference type="NCBIfam" id="NF006187">
    <property type="entry name" value="PRK08322.1"/>
    <property type="match status" value="1"/>
</dbReference>
<comment type="caution">
    <text evidence="7">The sequence shown here is derived from an EMBL/GenBank/DDBJ whole genome shotgun (WGS) entry which is preliminary data.</text>
</comment>
<keyword evidence="7" id="KW-0808">Transferase</keyword>
<dbReference type="Pfam" id="PF02776">
    <property type="entry name" value="TPP_enzyme_N"/>
    <property type="match status" value="1"/>
</dbReference>
<evidence type="ECO:0000259" key="4">
    <source>
        <dbReference type="Pfam" id="PF00205"/>
    </source>
</evidence>
<feature type="domain" description="Thiamine pyrophosphate enzyme N-terminal TPP-binding" evidence="6">
    <location>
        <begin position="1"/>
        <end position="117"/>
    </location>
</feature>
<accession>A0ABU1TQ40</accession>
<organism evidence="7 8">
    <name type="scientific">Flavobacterium arsenatis</name>
    <dbReference type="NCBI Taxonomy" id="1484332"/>
    <lineage>
        <taxon>Bacteria</taxon>
        <taxon>Pseudomonadati</taxon>
        <taxon>Bacteroidota</taxon>
        <taxon>Flavobacteriia</taxon>
        <taxon>Flavobacteriales</taxon>
        <taxon>Flavobacteriaceae</taxon>
        <taxon>Flavobacterium</taxon>
    </lineage>
</organism>
<keyword evidence="8" id="KW-1185">Reference proteome</keyword>
<evidence type="ECO:0000256" key="3">
    <source>
        <dbReference type="RuleBase" id="RU362132"/>
    </source>
</evidence>
<dbReference type="InterPro" id="IPR012001">
    <property type="entry name" value="Thiamin_PyroP_enz_TPP-bd_dom"/>
</dbReference>
<dbReference type="GO" id="GO:0003984">
    <property type="term" value="F:acetolactate synthase activity"/>
    <property type="evidence" value="ECO:0007669"/>
    <property type="project" value="UniProtKB-EC"/>
</dbReference>
<dbReference type="CDD" id="cd07035">
    <property type="entry name" value="TPP_PYR_POX_like"/>
    <property type="match status" value="1"/>
</dbReference>
<feature type="domain" description="Thiamine pyrophosphate enzyme TPP-binding" evidence="5">
    <location>
        <begin position="382"/>
        <end position="527"/>
    </location>
</feature>
<dbReference type="Pfam" id="PF00205">
    <property type="entry name" value="TPP_enzyme_M"/>
    <property type="match status" value="1"/>
</dbReference>
<proteinExistence type="inferred from homology"/>
<evidence type="ECO:0000259" key="5">
    <source>
        <dbReference type="Pfam" id="PF02775"/>
    </source>
</evidence>
<evidence type="ECO:0000256" key="1">
    <source>
        <dbReference type="ARBA" id="ARBA00007812"/>
    </source>
</evidence>
<dbReference type="EC" id="2.2.1.6" evidence="7"/>
<dbReference type="InterPro" id="IPR012000">
    <property type="entry name" value="Thiamin_PyroP_enz_cen_dom"/>
</dbReference>
<evidence type="ECO:0000259" key="6">
    <source>
        <dbReference type="Pfam" id="PF02776"/>
    </source>
</evidence>
<dbReference type="PANTHER" id="PTHR18968:SF129">
    <property type="entry name" value="ACETOLACTATE SYNTHASE"/>
    <property type="match status" value="1"/>
</dbReference>
<sequence length="552" mass="61833">MKASDLFVKALENEGVEYIFGLPGEENLDFLESLRKSEKIELILARHEQGAGFMAATYGRLTGKPGVCLATLGPGATNLVTPAAYAQLGAMPMVMITGQKPIKKSKQGKFQILDVIKMMNPLTKYTKQVTHSSHIPSMVREAFRLAQEERPGAVHIELPEDIAQEEVKNPRIFDVVDYRIPNAGENTIDQAVKMIEEAEKPIMLIGAGANRKRASIALTNFIDTIGIPFFNTQMGKGIIDERHPLYLGTAALSDHDFLHEAIKGADLIINVGHDTIEKPPFFMLAEDKRKVIHLNFFPAEIDEVYFPHLNVIGDIANSVSQLTEKLKPLAKSWNVDFFLNIKANVTSHLTKYEKDNRFPVLPQRLVKMIRDVLPDDGIITLDNGMYKIWFARNYPAYVQNSLLLDNALATMGAGLPSAMMAKKLNPDKKVISINGDGGFMMNSQELETAIRMKLDLVVIILNDNAYGMIQWKQEDLGFKKYGLDYGNPDFVKYAESFGAKGYRPDSVEEFQQILKKVMNSKGVHLIDLAIDYSLNHEILNVLIKKYSSELKK</sequence>